<dbReference type="PANTHER" id="PTHR45985">
    <property type="match status" value="1"/>
</dbReference>
<dbReference type="InterPro" id="IPR002172">
    <property type="entry name" value="LDrepeatLR_classA_rpt"/>
</dbReference>
<dbReference type="GeneID" id="106821265"/>
<dbReference type="Pfam" id="PF01607">
    <property type="entry name" value="CBM_14"/>
    <property type="match status" value="1"/>
</dbReference>
<dbReference type="InterPro" id="IPR036508">
    <property type="entry name" value="Chitin-bd_dom_sf"/>
</dbReference>
<dbReference type="InterPro" id="IPR052740">
    <property type="entry name" value="CE4"/>
</dbReference>
<keyword evidence="4" id="KW-1185">Reference proteome</keyword>
<dbReference type="SUPFAM" id="SSF57424">
    <property type="entry name" value="LDL receptor-like module"/>
    <property type="match status" value="1"/>
</dbReference>
<gene>
    <name evidence="5" type="primary">LOC106821265</name>
</gene>
<proteinExistence type="predicted"/>
<keyword evidence="1" id="KW-1015">Disulfide bond</keyword>
<dbReference type="SUPFAM" id="SSF88713">
    <property type="entry name" value="Glycoside hydrolase/deacetylase"/>
    <property type="match status" value="1"/>
</dbReference>
<sequence length="521" mass="58281">MRAFVVISVVCIYALTVWATPVKRFGVPVKAEDDCRGGANFSTDVDDCQRFYICDHGWPKVRLCAAGSVWTPLLMRCELPENAINDECGFVPPIPDNVAIDEVERADEAAQWLCADGNQRIAYHGVCDGFIQCDDGSDEADCAEVCDPTNCRLPDCKCSSGEIPGELLANEVPQLVLIGWDEAVRVEDYSHLYQQVFKKITANRRRENRNNPNGCPAVGTFFVSHQFTDYAALQSLYSQGHEIASHSISKTLPAEYWETATSEDVAAEYAGARKIFSNLAGIPESAVVGTRAAYLQTSGNEFVRTLTENGFGWDSSYATSQIDPPIWPYTFNFRSTAGCPVAPCPTASLTGFWEFPLVDWIDLNDTLCVNVDSCLFTEDKEEATTLLKTNFRRHYNTNKAPFTLNLRARWFYNDGYHNLEALQEFLDELEAMDDVYIVTYSQAMNWIRNPVKMANLLDSDVFSCDYSDRTPLCDNLNLCGYANITYQPNSEDHPGDRFFQTCSECPAVYPWTGNPDGVDQS</sequence>
<dbReference type="InterPro" id="IPR011330">
    <property type="entry name" value="Glyco_hydro/deAcase_b/a-brl"/>
</dbReference>
<feature type="domain" description="Chitin-binding type-2" evidence="3">
    <location>
        <begin position="32"/>
        <end position="90"/>
    </location>
</feature>
<dbReference type="InterPro" id="IPR036055">
    <property type="entry name" value="LDL_receptor-like_sf"/>
</dbReference>
<evidence type="ECO:0000313" key="4">
    <source>
        <dbReference type="Proteomes" id="UP000695022"/>
    </source>
</evidence>
<accession>A0ABM1FAL5</accession>
<dbReference type="Gene3D" id="2.170.140.10">
    <property type="entry name" value="Chitin binding domain"/>
    <property type="match status" value="1"/>
</dbReference>
<dbReference type="Proteomes" id="UP000695022">
    <property type="component" value="Unplaced"/>
</dbReference>
<dbReference type="PANTHER" id="PTHR45985:SF3">
    <property type="entry name" value="CHITIN DEACETYLASE-LIKE 4"/>
    <property type="match status" value="1"/>
</dbReference>
<dbReference type="CDD" id="cd00112">
    <property type="entry name" value="LDLa"/>
    <property type="match status" value="1"/>
</dbReference>
<dbReference type="Gene3D" id="3.20.20.370">
    <property type="entry name" value="Glycoside hydrolase/deacetylase"/>
    <property type="match status" value="1"/>
</dbReference>
<keyword evidence="2" id="KW-0732">Signal</keyword>
<feature type="signal peptide" evidence="2">
    <location>
        <begin position="1"/>
        <end position="19"/>
    </location>
</feature>
<dbReference type="PROSITE" id="PS50940">
    <property type="entry name" value="CHIT_BIND_II"/>
    <property type="match status" value="1"/>
</dbReference>
<feature type="chain" id="PRO_5046490363" evidence="2">
    <location>
        <begin position="20"/>
        <end position="521"/>
    </location>
</feature>
<dbReference type="InterPro" id="IPR002557">
    <property type="entry name" value="Chitin-bd_dom"/>
</dbReference>
<dbReference type="SMART" id="SM00192">
    <property type="entry name" value="LDLa"/>
    <property type="match status" value="1"/>
</dbReference>
<dbReference type="Gene3D" id="4.10.400.10">
    <property type="entry name" value="Low-density Lipoprotein Receptor"/>
    <property type="match status" value="1"/>
</dbReference>
<evidence type="ECO:0000256" key="1">
    <source>
        <dbReference type="ARBA" id="ARBA00023157"/>
    </source>
</evidence>
<organism evidence="4 5">
    <name type="scientific">Priapulus caudatus</name>
    <name type="common">Priapulid worm</name>
    <dbReference type="NCBI Taxonomy" id="37621"/>
    <lineage>
        <taxon>Eukaryota</taxon>
        <taxon>Metazoa</taxon>
        <taxon>Ecdysozoa</taxon>
        <taxon>Scalidophora</taxon>
        <taxon>Priapulida</taxon>
        <taxon>Priapulimorpha</taxon>
        <taxon>Priapulimorphida</taxon>
        <taxon>Priapulidae</taxon>
        <taxon>Priapulus</taxon>
    </lineage>
</organism>
<protein>
    <submittedName>
        <fullName evidence="5">Uncharacterized protein LOC106821265</fullName>
    </submittedName>
</protein>
<evidence type="ECO:0000313" key="5">
    <source>
        <dbReference type="RefSeq" id="XP_014681486.1"/>
    </source>
</evidence>
<reference evidence="5" key="1">
    <citation type="submission" date="2025-08" db="UniProtKB">
        <authorList>
            <consortium name="RefSeq"/>
        </authorList>
    </citation>
    <scope>IDENTIFICATION</scope>
</reference>
<dbReference type="RefSeq" id="XP_014681486.1">
    <property type="nucleotide sequence ID" value="XM_014826000.1"/>
</dbReference>
<name>A0ABM1FAL5_PRICU</name>
<dbReference type="SMART" id="SM00494">
    <property type="entry name" value="ChtBD2"/>
    <property type="match status" value="1"/>
</dbReference>
<evidence type="ECO:0000256" key="2">
    <source>
        <dbReference type="SAM" id="SignalP"/>
    </source>
</evidence>
<evidence type="ECO:0000259" key="3">
    <source>
        <dbReference type="PROSITE" id="PS50940"/>
    </source>
</evidence>
<dbReference type="SUPFAM" id="SSF57625">
    <property type="entry name" value="Invertebrate chitin-binding proteins"/>
    <property type="match status" value="1"/>
</dbReference>